<evidence type="ECO:0000313" key="1">
    <source>
        <dbReference type="EMBL" id="KAH0549659.1"/>
    </source>
</evidence>
<organism evidence="1 2">
    <name type="scientific">Cotesia glomerata</name>
    <name type="common">Lepidopteran parasitic wasp</name>
    <name type="synonym">Apanteles glomeratus</name>
    <dbReference type="NCBI Taxonomy" id="32391"/>
    <lineage>
        <taxon>Eukaryota</taxon>
        <taxon>Metazoa</taxon>
        <taxon>Ecdysozoa</taxon>
        <taxon>Arthropoda</taxon>
        <taxon>Hexapoda</taxon>
        <taxon>Insecta</taxon>
        <taxon>Pterygota</taxon>
        <taxon>Neoptera</taxon>
        <taxon>Endopterygota</taxon>
        <taxon>Hymenoptera</taxon>
        <taxon>Apocrita</taxon>
        <taxon>Ichneumonoidea</taxon>
        <taxon>Braconidae</taxon>
        <taxon>Microgastrinae</taxon>
        <taxon>Cotesia</taxon>
    </lineage>
</organism>
<protein>
    <submittedName>
        <fullName evidence="1">Uncharacterized protein</fullName>
    </submittedName>
</protein>
<accession>A0AAV7ID38</accession>
<dbReference type="Proteomes" id="UP000826195">
    <property type="component" value="Unassembled WGS sequence"/>
</dbReference>
<evidence type="ECO:0000313" key="2">
    <source>
        <dbReference type="Proteomes" id="UP000826195"/>
    </source>
</evidence>
<reference evidence="1 2" key="1">
    <citation type="journal article" date="2021" name="J. Hered.">
        <title>A chromosome-level genome assembly of the parasitoid wasp, Cotesia glomerata (Hymenoptera: Braconidae).</title>
        <authorList>
            <person name="Pinto B.J."/>
            <person name="Weis J.J."/>
            <person name="Gamble T."/>
            <person name="Ode P.J."/>
            <person name="Paul R."/>
            <person name="Zaspel J.M."/>
        </authorList>
    </citation>
    <scope>NUCLEOTIDE SEQUENCE [LARGE SCALE GENOMIC DNA]</scope>
    <source>
        <strain evidence="1">CgM1</strain>
    </source>
</reference>
<name>A0AAV7ID38_COTGL</name>
<comment type="caution">
    <text evidence="1">The sequence shown here is derived from an EMBL/GenBank/DDBJ whole genome shotgun (WGS) entry which is preliminary data.</text>
</comment>
<sequence length="108" mass="12024">MYKKKTKVDPVAIDSEDGSESIVSEMLERTESSLSHMTLSQSSSDDPSFRVNITPTDNCTEYIEIPMKRTIQLIDIVVSAILRPAEILSKLFDTDNVSPVIEEDSGED</sequence>
<gene>
    <name evidence="1" type="ORF">KQX54_011856</name>
</gene>
<dbReference type="EMBL" id="JAHXZJ010001864">
    <property type="protein sequence ID" value="KAH0549659.1"/>
    <property type="molecule type" value="Genomic_DNA"/>
</dbReference>
<dbReference type="AlphaFoldDB" id="A0AAV7ID38"/>
<keyword evidence="2" id="KW-1185">Reference proteome</keyword>
<proteinExistence type="predicted"/>